<dbReference type="EC" id="3.6.4.13" evidence="1"/>
<dbReference type="Pfam" id="PF04408">
    <property type="entry name" value="WHD_HA2"/>
    <property type="match status" value="1"/>
</dbReference>
<dbReference type="PROSITE" id="PS51192">
    <property type="entry name" value="HELICASE_ATP_BIND_1"/>
    <property type="match status" value="1"/>
</dbReference>
<dbReference type="InterPro" id="IPR014001">
    <property type="entry name" value="Helicase_ATP-bd"/>
</dbReference>
<dbReference type="GO" id="GO:0005524">
    <property type="term" value="F:ATP binding"/>
    <property type="evidence" value="ECO:0007669"/>
    <property type="project" value="UniProtKB-KW"/>
</dbReference>
<proteinExistence type="predicted"/>
<dbReference type="InterPro" id="IPR001650">
    <property type="entry name" value="Helicase_C-like"/>
</dbReference>
<evidence type="ECO:0000259" key="9">
    <source>
        <dbReference type="PROSITE" id="PS51192"/>
    </source>
</evidence>
<dbReference type="InterPro" id="IPR011709">
    <property type="entry name" value="DEAD-box_helicase_OB_fold"/>
</dbReference>
<evidence type="ECO:0000256" key="5">
    <source>
        <dbReference type="ARBA" id="ARBA00022806"/>
    </source>
</evidence>
<organism evidence="11 12">
    <name type="scientific">Gigaspora margarita</name>
    <dbReference type="NCBI Taxonomy" id="4874"/>
    <lineage>
        <taxon>Eukaryota</taxon>
        <taxon>Fungi</taxon>
        <taxon>Fungi incertae sedis</taxon>
        <taxon>Mucoromycota</taxon>
        <taxon>Glomeromycotina</taxon>
        <taxon>Glomeromycetes</taxon>
        <taxon>Diversisporales</taxon>
        <taxon>Gigasporaceae</taxon>
        <taxon>Gigaspora</taxon>
    </lineage>
</organism>
<dbReference type="PANTHER" id="PTHR18934:SF118">
    <property type="entry name" value="ATP-DEPENDENT RNA HELICASE DHX33"/>
    <property type="match status" value="1"/>
</dbReference>
<name>A0A8H4EQD7_GIGMA</name>
<dbReference type="GO" id="GO:0005684">
    <property type="term" value="C:U2-type spliceosomal complex"/>
    <property type="evidence" value="ECO:0007669"/>
    <property type="project" value="UniProtKB-ARBA"/>
</dbReference>
<evidence type="ECO:0000256" key="4">
    <source>
        <dbReference type="ARBA" id="ARBA00022801"/>
    </source>
</evidence>
<dbReference type="InterPro" id="IPR007502">
    <property type="entry name" value="Helicase-assoc_dom"/>
</dbReference>
<dbReference type="EMBL" id="WTPW01000207">
    <property type="protein sequence ID" value="KAF0535216.1"/>
    <property type="molecule type" value="Genomic_DNA"/>
</dbReference>
<keyword evidence="4 11" id="KW-0378">Hydrolase</keyword>
<dbReference type="CDD" id="cd18791">
    <property type="entry name" value="SF2_C_RHA"/>
    <property type="match status" value="1"/>
</dbReference>
<evidence type="ECO:0000256" key="1">
    <source>
        <dbReference type="ARBA" id="ARBA00012552"/>
    </source>
</evidence>
<accession>A0A8H4EQD7</accession>
<dbReference type="FunFam" id="3.40.50.300:FF:000145">
    <property type="entry name" value="probable ATP-dependent RNA helicase DHX40"/>
    <property type="match status" value="1"/>
</dbReference>
<evidence type="ECO:0000256" key="8">
    <source>
        <dbReference type="ARBA" id="ARBA00047984"/>
    </source>
</evidence>
<evidence type="ECO:0000256" key="6">
    <source>
        <dbReference type="ARBA" id="ARBA00022840"/>
    </source>
</evidence>
<feature type="domain" description="Helicase C-terminal" evidence="10">
    <location>
        <begin position="164"/>
        <end position="336"/>
    </location>
</feature>
<dbReference type="Gene3D" id="1.20.120.1080">
    <property type="match status" value="1"/>
</dbReference>
<dbReference type="GO" id="GO:0008380">
    <property type="term" value="P:RNA splicing"/>
    <property type="evidence" value="ECO:0007669"/>
    <property type="project" value="UniProtKB-KW"/>
</dbReference>
<evidence type="ECO:0000259" key="10">
    <source>
        <dbReference type="PROSITE" id="PS51194"/>
    </source>
</evidence>
<dbReference type="InterPro" id="IPR002464">
    <property type="entry name" value="DNA/RNA_helicase_DEAH_CS"/>
</dbReference>
<keyword evidence="12" id="KW-1185">Reference proteome</keyword>
<dbReference type="OrthoDB" id="10253254at2759"/>
<dbReference type="GO" id="GO:0045943">
    <property type="term" value="P:positive regulation of transcription by RNA polymerase I"/>
    <property type="evidence" value="ECO:0007669"/>
    <property type="project" value="TreeGrafter"/>
</dbReference>
<keyword evidence="3" id="KW-0547">Nucleotide-binding</keyword>
<evidence type="ECO:0000313" key="12">
    <source>
        <dbReference type="Proteomes" id="UP000439903"/>
    </source>
</evidence>
<dbReference type="PROSITE" id="PS51194">
    <property type="entry name" value="HELICASE_CTER"/>
    <property type="match status" value="1"/>
</dbReference>
<dbReference type="PANTHER" id="PTHR18934">
    <property type="entry name" value="ATP-DEPENDENT RNA HELICASE"/>
    <property type="match status" value="1"/>
</dbReference>
<dbReference type="GO" id="GO:0006397">
    <property type="term" value="P:mRNA processing"/>
    <property type="evidence" value="ECO:0007669"/>
    <property type="project" value="UniProtKB-KW"/>
</dbReference>
<dbReference type="Proteomes" id="UP000439903">
    <property type="component" value="Unassembled WGS sequence"/>
</dbReference>
<evidence type="ECO:0000256" key="3">
    <source>
        <dbReference type="ARBA" id="ARBA00022741"/>
    </source>
</evidence>
<dbReference type="AlphaFoldDB" id="A0A8H4EQD7"/>
<feature type="domain" description="Helicase ATP-binding" evidence="9">
    <location>
        <begin position="1"/>
        <end position="139"/>
    </location>
</feature>
<dbReference type="SMART" id="SM00847">
    <property type="entry name" value="HA2"/>
    <property type="match status" value="1"/>
</dbReference>
<dbReference type="InterPro" id="IPR048333">
    <property type="entry name" value="HA2_WH"/>
</dbReference>
<dbReference type="GO" id="GO:0016787">
    <property type="term" value="F:hydrolase activity"/>
    <property type="evidence" value="ECO:0007669"/>
    <property type="project" value="UniProtKB-KW"/>
</dbReference>
<dbReference type="GO" id="GO:0005730">
    <property type="term" value="C:nucleolus"/>
    <property type="evidence" value="ECO:0007669"/>
    <property type="project" value="UniProtKB-ARBA"/>
</dbReference>
<evidence type="ECO:0000313" key="11">
    <source>
        <dbReference type="EMBL" id="KAF0535216.1"/>
    </source>
</evidence>
<keyword evidence="2" id="KW-0507">mRNA processing</keyword>
<dbReference type="Pfam" id="PF21010">
    <property type="entry name" value="HA2_C"/>
    <property type="match status" value="1"/>
</dbReference>
<comment type="caution">
    <text evidence="11">The sequence shown here is derived from an EMBL/GenBank/DDBJ whole genome shotgun (WGS) entry which is preliminary data.</text>
</comment>
<comment type="catalytic activity">
    <reaction evidence="8">
        <text>ATP + H2O = ADP + phosphate + H(+)</text>
        <dbReference type="Rhea" id="RHEA:13065"/>
        <dbReference type="ChEBI" id="CHEBI:15377"/>
        <dbReference type="ChEBI" id="CHEBI:15378"/>
        <dbReference type="ChEBI" id="CHEBI:30616"/>
        <dbReference type="ChEBI" id="CHEBI:43474"/>
        <dbReference type="ChEBI" id="CHEBI:456216"/>
        <dbReference type="EC" id="3.6.4.13"/>
    </reaction>
</comment>
<dbReference type="Pfam" id="PF00271">
    <property type="entry name" value="Helicase_C"/>
    <property type="match status" value="1"/>
</dbReference>
<evidence type="ECO:0000256" key="2">
    <source>
        <dbReference type="ARBA" id="ARBA00022664"/>
    </source>
</evidence>
<evidence type="ECO:0000256" key="7">
    <source>
        <dbReference type="ARBA" id="ARBA00023187"/>
    </source>
</evidence>
<sequence length="584" mass="66146">MKLDRNLVIVLVLIKFLFTIHTTDLILINIYNIYIKVGYSVRFDDTSSRATVIKYLTDGMLLRELLSDPLLLKYAVIILDEAHERTMRTDILFGMVKRVQDARKNDKSCSPLKVVIMSATLNSQKFASYFNTTMILQIPGRQFPVSVNYSFVPQPDYLDAAFTTSTQIHTNQPPGDILVFLPGQEDIEILEKLIIEYGTTLPPDKLKIITCLLFAALPTEQQTKVFDPSPPGTRKIILATNIAETSITINGVKYVVDTGKCKMKKFNSRVGMESLSIVNISKDSADQRMGRAGREAPGFCYRLYTEEEYNKMEKNTEPEIKRCNLASIILLLKAFGIDNVLEFDYLDAPSRSLLKRALEQLFILKALNNQGKITDLGRKMSEFPLEPAYAKVLIASEQMSCTREVINIVSLLSVDSIFFSPQDQRDQALDMKKKFISPLGDLITYLNVLRSYETHKGDLDWCKQNFVNKRNMKHVINVRKQLIQLCTRMNISPSSTCCENYELLLKCMLCGFFRNSAILQPGNNGYKAVGSNQVVNVHPSSTLFNKKIEAVMYTELVLTSKPYMKNVSVIQSSWLVGISSNLLE</sequence>
<dbReference type="FunFam" id="1.20.120.1080:FF:000001">
    <property type="entry name" value="Pre-mRNA-splicing factor ATP-dependent RNA helicase"/>
    <property type="match status" value="1"/>
</dbReference>
<reference evidence="11 12" key="1">
    <citation type="journal article" date="2019" name="Environ. Microbiol.">
        <title>At the nexus of three kingdoms: the genome of the mycorrhizal fungus Gigaspora margarita provides insights into plant, endobacterial and fungal interactions.</title>
        <authorList>
            <person name="Venice F."/>
            <person name="Ghignone S."/>
            <person name="Salvioli di Fossalunga A."/>
            <person name="Amselem J."/>
            <person name="Novero M."/>
            <person name="Xianan X."/>
            <person name="Sedzielewska Toro K."/>
            <person name="Morin E."/>
            <person name="Lipzen A."/>
            <person name="Grigoriev I.V."/>
            <person name="Henrissat B."/>
            <person name="Martin F.M."/>
            <person name="Bonfante P."/>
        </authorList>
    </citation>
    <scope>NUCLEOTIDE SEQUENCE [LARGE SCALE GENOMIC DNA]</scope>
    <source>
        <strain evidence="11 12">BEG34</strain>
    </source>
</reference>
<dbReference type="SUPFAM" id="SSF52540">
    <property type="entry name" value="P-loop containing nucleoside triphosphate hydrolases"/>
    <property type="match status" value="1"/>
</dbReference>
<keyword evidence="7" id="KW-0508">mRNA splicing</keyword>
<gene>
    <name evidence="11" type="ORF">F8M41_009680</name>
</gene>
<dbReference type="Gene3D" id="3.40.50.300">
    <property type="entry name" value="P-loop containing nucleotide triphosphate hydrolases"/>
    <property type="match status" value="2"/>
</dbReference>
<dbReference type="Pfam" id="PF07717">
    <property type="entry name" value="OB_NTP_bind"/>
    <property type="match status" value="1"/>
</dbReference>
<dbReference type="InterPro" id="IPR027417">
    <property type="entry name" value="P-loop_NTPase"/>
</dbReference>
<keyword evidence="6" id="KW-0067">ATP-binding</keyword>
<keyword evidence="5" id="KW-0347">Helicase</keyword>
<dbReference type="PROSITE" id="PS00690">
    <property type="entry name" value="DEAH_ATP_HELICASE"/>
    <property type="match status" value="1"/>
</dbReference>
<protein>
    <recommendedName>
        <fullName evidence="1">RNA helicase</fullName>
        <ecNumber evidence="1">3.6.4.13</ecNumber>
    </recommendedName>
</protein>
<dbReference type="GO" id="GO:0003725">
    <property type="term" value="F:double-stranded RNA binding"/>
    <property type="evidence" value="ECO:0007669"/>
    <property type="project" value="TreeGrafter"/>
</dbReference>
<dbReference type="SMART" id="SM00490">
    <property type="entry name" value="HELICc"/>
    <property type="match status" value="1"/>
</dbReference>
<dbReference type="GO" id="GO:0003724">
    <property type="term" value="F:RNA helicase activity"/>
    <property type="evidence" value="ECO:0007669"/>
    <property type="project" value="UniProtKB-EC"/>
</dbReference>